<reference evidence="2" key="1">
    <citation type="journal article" date="2016" name="Nat. Biotechnol.">
        <title>Sequencing wild and cultivated cassava and related species reveals extensive interspecific hybridization and genetic diversity.</title>
        <authorList>
            <person name="Bredeson J.V."/>
            <person name="Lyons J.B."/>
            <person name="Prochnik S.E."/>
            <person name="Wu G.A."/>
            <person name="Ha C.M."/>
            <person name="Edsinger-Gonzales E."/>
            <person name="Grimwood J."/>
            <person name="Schmutz J."/>
            <person name="Rabbi I.Y."/>
            <person name="Egesi C."/>
            <person name="Nauluvula P."/>
            <person name="Lebot V."/>
            <person name="Ndunguru J."/>
            <person name="Mkamilo G."/>
            <person name="Bart R.S."/>
            <person name="Setter T.L."/>
            <person name="Gleadow R.M."/>
            <person name="Kulakow P."/>
            <person name="Ferguson M.E."/>
            <person name="Rounsley S."/>
            <person name="Rokhsar D.S."/>
        </authorList>
    </citation>
    <scope>NUCLEOTIDE SEQUENCE [LARGE SCALE GENOMIC DNA]</scope>
    <source>
        <strain evidence="2">cv. AM560-2</strain>
    </source>
</reference>
<keyword evidence="2" id="KW-1185">Reference proteome</keyword>
<dbReference type="Proteomes" id="UP000091857">
    <property type="component" value="Chromosome 4"/>
</dbReference>
<evidence type="ECO:0000313" key="1">
    <source>
        <dbReference type="EMBL" id="KAG8655938.1"/>
    </source>
</evidence>
<protein>
    <submittedName>
        <fullName evidence="1">Uncharacterized protein</fullName>
    </submittedName>
</protein>
<evidence type="ECO:0000313" key="2">
    <source>
        <dbReference type="Proteomes" id="UP000091857"/>
    </source>
</evidence>
<dbReference type="EMBL" id="CM004390">
    <property type="protein sequence ID" value="KAG8655938.1"/>
    <property type="molecule type" value="Genomic_DNA"/>
</dbReference>
<accession>A0ACB7HW66</accession>
<sequence length="151" mass="18266">MLFLVLLRAIFHPFNITSAATDYDTFYLILIRYRFTLHGLWPITLDGKSPNYRKCKRIPLMLIRYMYRHILLIHSQIIHDLNNLWPSLEKNSANTKFWKHEWEHHGRCTTWEQFRYFQTSIERVKHANTLEMLKASDIIPNNSLYKIVDIM</sequence>
<organism evidence="1 2">
    <name type="scientific">Manihot esculenta</name>
    <name type="common">Cassava</name>
    <name type="synonym">Jatropha manihot</name>
    <dbReference type="NCBI Taxonomy" id="3983"/>
    <lineage>
        <taxon>Eukaryota</taxon>
        <taxon>Viridiplantae</taxon>
        <taxon>Streptophyta</taxon>
        <taxon>Embryophyta</taxon>
        <taxon>Tracheophyta</taxon>
        <taxon>Spermatophyta</taxon>
        <taxon>Magnoliopsida</taxon>
        <taxon>eudicotyledons</taxon>
        <taxon>Gunneridae</taxon>
        <taxon>Pentapetalae</taxon>
        <taxon>rosids</taxon>
        <taxon>fabids</taxon>
        <taxon>Malpighiales</taxon>
        <taxon>Euphorbiaceae</taxon>
        <taxon>Crotonoideae</taxon>
        <taxon>Manihoteae</taxon>
        <taxon>Manihot</taxon>
    </lineage>
</organism>
<gene>
    <name evidence="1" type="ORF">MANES_04G075824v8</name>
</gene>
<comment type="caution">
    <text evidence="1">The sequence shown here is derived from an EMBL/GenBank/DDBJ whole genome shotgun (WGS) entry which is preliminary data.</text>
</comment>
<name>A0ACB7HW66_MANES</name>
<proteinExistence type="predicted"/>